<gene>
    <name evidence="2" type="ORF">BSTAB16_1729</name>
</gene>
<dbReference type="RefSeq" id="WP_122169147.1">
    <property type="nucleotide sequence ID" value="NZ_LR025742.1"/>
</dbReference>
<dbReference type="Proteomes" id="UP000268684">
    <property type="component" value="Chromosome I"/>
</dbReference>
<dbReference type="GeneID" id="71054198"/>
<evidence type="ECO:0000313" key="2">
    <source>
        <dbReference type="EMBL" id="VBB11591.1"/>
    </source>
</evidence>
<dbReference type="InterPro" id="IPR050256">
    <property type="entry name" value="Glycosyltransferase_2"/>
</dbReference>
<dbReference type="PANTHER" id="PTHR48090:SF7">
    <property type="entry name" value="RFBJ PROTEIN"/>
    <property type="match status" value="1"/>
</dbReference>
<dbReference type="InterPro" id="IPR029044">
    <property type="entry name" value="Nucleotide-diphossugar_trans"/>
</dbReference>
<dbReference type="Gene3D" id="3.90.550.10">
    <property type="entry name" value="Spore Coat Polysaccharide Biosynthesis Protein SpsA, Chain A"/>
    <property type="match status" value="1"/>
</dbReference>
<reference evidence="2 3" key="1">
    <citation type="submission" date="2017-11" db="EMBL/GenBank/DDBJ databases">
        <authorList>
            <person name="Seth-Smith MB H."/>
        </authorList>
    </citation>
    <scope>NUCLEOTIDE SEQUENCE [LARGE SCALE GENOMIC DNA]</scope>
    <source>
        <strain evidence="2">E</strain>
    </source>
</reference>
<proteinExistence type="predicted"/>
<dbReference type="CDD" id="cd00761">
    <property type="entry name" value="Glyco_tranf_GTA_type"/>
    <property type="match status" value="1"/>
</dbReference>
<dbReference type="AlphaFoldDB" id="A0AAJ5T3P5"/>
<name>A0AAJ5T3P5_9BURK</name>
<dbReference type="Pfam" id="PF00535">
    <property type="entry name" value="Glycos_transf_2"/>
    <property type="match status" value="1"/>
</dbReference>
<dbReference type="SUPFAM" id="SSF53448">
    <property type="entry name" value="Nucleotide-diphospho-sugar transferases"/>
    <property type="match status" value="1"/>
</dbReference>
<organism evidence="2 3">
    <name type="scientific">Burkholderia stabilis</name>
    <dbReference type="NCBI Taxonomy" id="95485"/>
    <lineage>
        <taxon>Bacteria</taxon>
        <taxon>Pseudomonadati</taxon>
        <taxon>Pseudomonadota</taxon>
        <taxon>Betaproteobacteria</taxon>
        <taxon>Burkholderiales</taxon>
        <taxon>Burkholderiaceae</taxon>
        <taxon>Burkholderia</taxon>
        <taxon>Burkholderia cepacia complex</taxon>
    </lineage>
</organism>
<evidence type="ECO:0000259" key="1">
    <source>
        <dbReference type="Pfam" id="PF00535"/>
    </source>
</evidence>
<accession>A0AAJ5T3P5</accession>
<dbReference type="EMBL" id="LR025742">
    <property type="protein sequence ID" value="VBB11591.1"/>
    <property type="molecule type" value="Genomic_DNA"/>
</dbReference>
<sequence length="357" mass="38808">MPDHTPTARHTLAAARSVASKAALVLETNNLRGGAGLAQAVDSLKRLVSALSKQSVPPVALAQWVITHDGLPADACAQIAVLAGRPIDFVEIGARTGYYDAKNDGFDRVDAARCDYVVFGDADCRPADDWLEHLLAPFARDDGEEGDAPVAVAGRTSYAPNVLGIALTSIDFMYFPSPLRDGATRNFYANNVAFRHDVFAQFRYEPLDGVYRAHCQVMGLRMQAAGVAVEFAPAAHTEHRLPDTHRESLKLRWMRGEDSVGLTPYLVNAYLPRRWQWLGRSGPLGPFCVMAMRLGYSLRALNRQQLPRLGVVRYLAAAGVTIAASAVDTLGALARGFGLAGRASARRDLEALSYHRH</sequence>
<evidence type="ECO:0000313" key="3">
    <source>
        <dbReference type="Proteomes" id="UP000268684"/>
    </source>
</evidence>
<keyword evidence="3" id="KW-1185">Reference proteome</keyword>
<dbReference type="PANTHER" id="PTHR48090">
    <property type="entry name" value="UNDECAPRENYL-PHOSPHATE 4-DEOXY-4-FORMAMIDO-L-ARABINOSE TRANSFERASE-RELATED"/>
    <property type="match status" value="1"/>
</dbReference>
<dbReference type="InterPro" id="IPR001173">
    <property type="entry name" value="Glyco_trans_2-like"/>
</dbReference>
<protein>
    <submittedName>
        <fullName evidence="2">Mycofactocin system glycosyltransferase,Glycosyl transferase family 2</fullName>
    </submittedName>
</protein>
<feature type="domain" description="Glycosyltransferase 2-like" evidence="1">
    <location>
        <begin position="43"/>
        <end position="207"/>
    </location>
</feature>